<evidence type="ECO:0008006" key="5">
    <source>
        <dbReference type="Google" id="ProtNLM"/>
    </source>
</evidence>
<dbReference type="EMBL" id="MNCJ02000318">
    <property type="protein sequence ID" value="KAF5815238.1"/>
    <property type="molecule type" value="Genomic_DNA"/>
</dbReference>
<evidence type="ECO:0000313" key="4">
    <source>
        <dbReference type="Proteomes" id="UP000215914"/>
    </source>
</evidence>
<keyword evidence="4" id="KW-1185">Reference proteome</keyword>
<dbReference type="Gramene" id="mRNA:HanXRQr2_Chr03g0120851">
    <property type="protein sequence ID" value="mRNA:HanXRQr2_Chr03g0120851"/>
    <property type="gene ID" value="HanXRQr2_Chr03g0120851"/>
</dbReference>
<proteinExistence type="predicted"/>
<organism evidence="3 4">
    <name type="scientific">Helianthus annuus</name>
    <name type="common">Common sunflower</name>
    <dbReference type="NCBI Taxonomy" id="4232"/>
    <lineage>
        <taxon>Eukaryota</taxon>
        <taxon>Viridiplantae</taxon>
        <taxon>Streptophyta</taxon>
        <taxon>Embryophyta</taxon>
        <taxon>Tracheophyta</taxon>
        <taxon>Spermatophyta</taxon>
        <taxon>Magnoliopsida</taxon>
        <taxon>eudicotyledons</taxon>
        <taxon>Gunneridae</taxon>
        <taxon>Pentapetalae</taxon>
        <taxon>asterids</taxon>
        <taxon>campanulids</taxon>
        <taxon>Asterales</taxon>
        <taxon>Asteraceae</taxon>
        <taxon>Asteroideae</taxon>
        <taxon>Heliantheae alliance</taxon>
        <taxon>Heliantheae</taxon>
        <taxon>Helianthus</taxon>
    </lineage>
</organism>
<reference evidence="2 4" key="1">
    <citation type="journal article" date="2017" name="Nature">
        <title>The sunflower genome provides insights into oil metabolism, flowering and Asterid evolution.</title>
        <authorList>
            <person name="Badouin H."/>
            <person name="Gouzy J."/>
            <person name="Grassa C.J."/>
            <person name="Murat F."/>
            <person name="Staton S.E."/>
            <person name="Cottret L."/>
            <person name="Lelandais-Briere C."/>
            <person name="Owens G.L."/>
            <person name="Carrere S."/>
            <person name="Mayjonade B."/>
            <person name="Legrand L."/>
            <person name="Gill N."/>
            <person name="Kane N.C."/>
            <person name="Bowers J.E."/>
            <person name="Hubner S."/>
            <person name="Bellec A."/>
            <person name="Berard A."/>
            <person name="Berges H."/>
            <person name="Blanchet N."/>
            <person name="Boniface M.C."/>
            <person name="Brunel D."/>
            <person name="Catrice O."/>
            <person name="Chaidir N."/>
            <person name="Claudel C."/>
            <person name="Donnadieu C."/>
            <person name="Faraut T."/>
            <person name="Fievet G."/>
            <person name="Helmstetter N."/>
            <person name="King M."/>
            <person name="Knapp S.J."/>
            <person name="Lai Z."/>
            <person name="Le Paslier M.C."/>
            <person name="Lippi Y."/>
            <person name="Lorenzon L."/>
            <person name="Mandel J.R."/>
            <person name="Marage G."/>
            <person name="Marchand G."/>
            <person name="Marquand E."/>
            <person name="Bret-Mestries E."/>
            <person name="Morien E."/>
            <person name="Nambeesan S."/>
            <person name="Nguyen T."/>
            <person name="Pegot-Espagnet P."/>
            <person name="Pouilly N."/>
            <person name="Raftis F."/>
            <person name="Sallet E."/>
            <person name="Schiex T."/>
            <person name="Thomas J."/>
            <person name="Vandecasteele C."/>
            <person name="Vares D."/>
            <person name="Vear F."/>
            <person name="Vautrin S."/>
            <person name="Crespi M."/>
            <person name="Mangin B."/>
            <person name="Burke J.M."/>
            <person name="Salse J."/>
            <person name="Munos S."/>
            <person name="Vincourt P."/>
            <person name="Rieseberg L.H."/>
            <person name="Langlade N.B."/>
        </authorList>
    </citation>
    <scope>NUCLEOTIDE SEQUENCE [LARGE SCALE GENOMIC DNA]</scope>
    <source>
        <strain evidence="4">cv. SF193</strain>
        <tissue evidence="2">Leaves</tissue>
    </source>
</reference>
<feature type="chain" id="PRO_5012693568" description="Late nodulin" evidence="1">
    <location>
        <begin position="29"/>
        <end position="87"/>
    </location>
</feature>
<reference evidence="2" key="3">
    <citation type="submission" date="2020-06" db="EMBL/GenBank/DDBJ databases">
        <title>Helianthus annuus Genome sequencing and assembly Release 2.</title>
        <authorList>
            <person name="Gouzy J."/>
            <person name="Langlade N."/>
            <person name="Munos S."/>
        </authorList>
    </citation>
    <scope>NUCLEOTIDE SEQUENCE</scope>
    <source>
        <tissue evidence="2">Leaves</tissue>
    </source>
</reference>
<keyword evidence="1" id="KW-0732">Signal</keyword>
<evidence type="ECO:0000256" key="1">
    <source>
        <dbReference type="SAM" id="SignalP"/>
    </source>
</evidence>
<protein>
    <recommendedName>
        <fullName evidence="5">Late nodulin</fullName>
    </recommendedName>
</protein>
<name>A0A251V978_HELAN</name>
<dbReference type="EMBL" id="CM007892">
    <property type="protein sequence ID" value="OTG31716.1"/>
    <property type="molecule type" value="Genomic_DNA"/>
</dbReference>
<evidence type="ECO:0000313" key="3">
    <source>
        <dbReference type="EMBL" id="OTG31716.1"/>
    </source>
</evidence>
<accession>A0A251V978</accession>
<reference evidence="3" key="2">
    <citation type="submission" date="2017-02" db="EMBL/GenBank/DDBJ databases">
        <title>Sunflower complete genome.</title>
        <authorList>
            <person name="Langlade N."/>
            <person name="Munos S."/>
        </authorList>
    </citation>
    <scope>NUCLEOTIDE SEQUENCE [LARGE SCALE GENOMIC DNA]</scope>
    <source>
        <tissue evidence="3">Leaves</tissue>
    </source>
</reference>
<dbReference type="InParanoid" id="A0A251V978"/>
<dbReference type="AlphaFoldDB" id="A0A251V978"/>
<feature type="signal peptide" evidence="1">
    <location>
        <begin position="1"/>
        <end position="28"/>
    </location>
</feature>
<sequence>MSPLKMVTSCIMLVFILGLMKFPQLSLADDYPPCNSVKDCYPDYCPIISIPLCIKHHCICIRKADLQAAVPTPVTRNIDGYIDPSAP</sequence>
<evidence type="ECO:0000313" key="2">
    <source>
        <dbReference type="EMBL" id="KAF5815238.1"/>
    </source>
</evidence>
<gene>
    <name evidence="3" type="ORF">HannXRQ_Chr03g0078761</name>
    <name evidence="2" type="ORF">HanXRQr2_Chr03g0120851</name>
</gene>
<dbReference type="Proteomes" id="UP000215914">
    <property type="component" value="Chromosome 3"/>
</dbReference>